<organism evidence="1 3">
    <name type="scientific">Chitinophaga oryzae</name>
    <dbReference type="NCBI Taxonomy" id="2725414"/>
    <lineage>
        <taxon>Bacteria</taxon>
        <taxon>Pseudomonadati</taxon>
        <taxon>Bacteroidota</taxon>
        <taxon>Chitinophagia</taxon>
        <taxon>Chitinophagales</taxon>
        <taxon>Chitinophagaceae</taxon>
        <taxon>Chitinophaga</taxon>
    </lineage>
</organism>
<dbReference type="RefSeq" id="WP_168803777.1">
    <property type="nucleotide sequence ID" value="NZ_CP051204.2"/>
</dbReference>
<dbReference type="Proteomes" id="UP000502421">
    <property type="component" value="Chromosome"/>
</dbReference>
<dbReference type="AlphaFoldDB" id="A0AAE7D7Y8"/>
<sequence>MSSPSSQDLTPGFTISYLLMSQNGTPSTVFEAGSAIDFSWESTGDYFLLYEGNNTTPIFQGNGKSTTIAQGPSVDTTFTLEAQSGGDKLYKAVTAIITNPTLTPSSMTVTGAHTDKSDLIVVGNSTFNQLDVKGKVAFPDPDNPDFQISGYLQTNCAINVSGDTIVKGTLNADGATTQNITVNNSLTALQCAVTLFSDSVSVYNGNDAVTQTFTANCDGYLMAYILPDFNVWSKITLTLGKYSFAVSGGHIINAYGKDVTSNSLLLPVANGTSLTYATSYKPSRPLAFTLLWYPIGKSASEKDTFAVRDTRPEELPAPVPDMAAIQAAREAAWVETANAFIQNVERASNKEIGEDMKRLLNEKLMALRQAGLSAANRLPNRL</sequence>
<evidence type="ECO:0000313" key="3">
    <source>
        <dbReference type="Proteomes" id="UP000502421"/>
    </source>
</evidence>
<evidence type="ECO:0000313" key="4">
    <source>
        <dbReference type="Proteomes" id="UP000503144"/>
    </source>
</evidence>
<dbReference type="KEGG" id="coy:HF329_09450"/>
<accession>A0AAE7D7Y8</accession>
<keyword evidence="4" id="KW-1185">Reference proteome</keyword>
<proteinExistence type="predicted"/>
<evidence type="ECO:0000313" key="1">
    <source>
        <dbReference type="EMBL" id="QJB31518.1"/>
    </source>
</evidence>
<dbReference type="EMBL" id="CP051205">
    <property type="protein sequence ID" value="QJB31518.1"/>
    <property type="molecule type" value="Genomic_DNA"/>
</dbReference>
<gene>
    <name evidence="2" type="ORF">HF324_09105</name>
    <name evidence="1" type="ORF">HF329_09450</name>
</gene>
<dbReference type="Proteomes" id="UP000503144">
    <property type="component" value="Chromosome"/>
</dbReference>
<reference evidence="1" key="2">
    <citation type="submission" date="2020-09" db="EMBL/GenBank/DDBJ databases">
        <authorList>
            <person name="Kittiwongwattana C."/>
        </authorList>
    </citation>
    <scope>NUCLEOTIDE SEQUENCE</scope>
    <source>
        <strain evidence="1">1310</strain>
    </source>
</reference>
<evidence type="ECO:0000313" key="2">
    <source>
        <dbReference type="EMBL" id="QJB38000.1"/>
    </source>
</evidence>
<protein>
    <submittedName>
        <fullName evidence="1">Uncharacterized protein</fullName>
    </submittedName>
</protein>
<dbReference type="EMBL" id="CP051204">
    <property type="protein sequence ID" value="QJB38000.1"/>
    <property type="molecule type" value="Genomic_DNA"/>
</dbReference>
<reference evidence="3 4" key="1">
    <citation type="submission" date="2020-04" db="EMBL/GenBank/DDBJ databases">
        <authorList>
            <person name="Kittiwongwattana C."/>
        </authorList>
    </citation>
    <scope>NUCLEOTIDE SEQUENCE [LARGE SCALE GENOMIC DNA]</scope>
    <source>
        <strain evidence="2 4">1303</strain>
        <strain evidence="3">1310</strain>
    </source>
</reference>
<name>A0AAE7D7Y8_9BACT</name>